<dbReference type="InterPro" id="IPR036956">
    <property type="entry name" value="Impact_N_sf"/>
</dbReference>
<dbReference type="Pfam" id="PF01205">
    <property type="entry name" value="Impact_N"/>
    <property type="match status" value="1"/>
</dbReference>
<dbReference type="GO" id="GO:0006446">
    <property type="term" value="P:regulation of translational initiation"/>
    <property type="evidence" value="ECO:0007669"/>
    <property type="project" value="TreeGrafter"/>
</dbReference>
<organism evidence="4 5">
    <name type="scientific">Micrococcus lylae</name>
    <dbReference type="NCBI Taxonomy" id="1273"/>
    <lineage>
        <taxon>Bacteria</taxon>
        <taxon>Bacillati</taxon>
        <taxon>Actinomycetota</taxon>
        <taxon>Actinomycetes</taxon>
        <taxon>Micrococcales</taxon>
        <taxon>Micrococcaceae</taxon>
        <taxon>Micrococcus</taxon>
    </lineage>
</organism>
<comment type="similarity">
    <text evidence="1">Belongs to the IMPACT family.</text>
</comment>
<protein>
    <submittedName>
        <fullName evidence="4">Protein co-occurring with transport systems (COG1739)</fullName>
    </submittedName>
</protein>
<evidence type="ECO:0000313" key="4">
    <source>
        <dbReference type="EMBL" id="SJN17746.1"/>
    </source>
</evidence>
<feature type="domain" description="Impact N-terminal" evidence="3">
    <location>
        <begin position="46"/>
        <end position="158"/>
    </location>
</feature>
<dbReference type="InterPro" id="IPR001498">
    <property type="entry name" value="Impact_N"/>
</dbReference>
<accession>A0A1R4IDE8</accession>
<dbReference type="SUPFAM" id="SSF54211">
    <property type="entry name" value="Ribosomal protein S5 domain 2-like"/>
    <property type="match status" value="1"/>
</dbReference>
<evidence type="ECO:0000259" key="3">
    <source>
        <dbReference type="Pfam" id="PF01205"/>
    </source>
</evidence>
<dbReference type="PANTHER" id="PTHR16301:SF20">
    <property type="entry name" value="IMPACT FAMILY MEMBER YIGZ"/>
    <property type="match status" value="1"/>
</dbReference>
<gene>
    <name evidence="4" type="ORF">FM125_01575</name>
</gene>
<name>A0A1R4IDE8_9MICC</name>
<dbReference type="InterPro" id="IPR023582">
    <property type="entry name" value="Impact"/>
</dbReference>
<proteinExistence type="inferred from homology"/>
<evidence type="ECO:0000256" key="1">
    <source>
        <dbReference type="ARBA" id="ARBA00007665"/>
    </source>
</evidence>
<dbReference type="InterPro" id="IPR020568">
    <property type="entry name" value="Ribosomal_Su5_D2-typ_SF"/>
</dbReference>
<dbReference type="PANTHER" id="PTHR16301">
    <property type="entry name" value="IMPACT-RELATED"/>
    <property type="match status" value="1"/>
</dbReference>
<dbReference type="AlphaFoldDB" id="A0A1R4IDE8"/>
<evidence type="ECO:0000256" key="2">
    <source>
        <dbReference type="SAM" id="MobiDB-lite"/>
    </source>
</evidence>
<dbReference type="Proteomes" id="UP000196230">
    <property type="component" value="Unassembled WGS sequence"/>
</dbReference>
<sequence length="252" mass="26792">MEPMSASDPAVSPAASDAAAGVVRCTVPAARTRPEDGWTHVELEIRRSRFLGFVARVDSEDDAREMISALRRRFHDSRHVCSAFVLGPDRRQARSNDDGEPAGTAGVPMLESLMQRQTGPDGARDLTDVCAVVVRYFGGVKLGAGGLVRAYSDTVSATLDAAPLVTRSRMALFEVDAPHAEAGRWQHELDSAGHHVHDVRYEVDAAVLCVAVPDSPTRIESLQASLASVTSGAGTAVPVGHDWVDVDGADPT</sequence>
<reference evidence="4 5" key="1">
    <citation type="submission" date="2017-02" db="EMBL/GenBank/DDBJ databases">
        <authorList>
            <person name="Peterson S.W."/>
        </authorList>
    </citation>
    <scope>NUCLEOTIDE SEQUENCE [LARGE SCALE GENOMIC DNA]</scope>
    <source>
        <strain evidence="4 5">2B3F</strain>
    </source>
</reference>
<dbReference type="GO" id="GO:0005737">
    <property type="term" value="C:cytoplasm"/>
    <property type="evidence" value="ECO:0007669"/>
    <property type="project" value="TreeGrafter"/>
</dbReference>
<dbReference type="EMBL" id="FUKP01000012">
    <property type="protein sequence ID" value="SJN17746.1"/>
    <property type="molecule type" value="Genomic_DNA"/>
</dbReference>
<feature type="region of interest" description="Disordered" evidence="2">
    <location>
        <begin position="89"/>
        <end position="110"/>
    </location>
</feature>
<evidence type="ECO:0000313" key="5">
    <source>
        <dbReference type="Proteomes" id="UP000196230"/>
    </source>
</evidence>
<dbReference type="Gene3D" id="3.30.230.30">
    <property type="entry name" value="Impact, N-terminal domain"/>
    <property type="match status" value="1"/>
</dbReference>